<reference evidence="2" key="1">
    <citation type="submission" date="2020-08" db="EMBL/GenBank/DDBJ databases">
        <title>Genomic insights into the carbon and energy metabolism of the first obligate autotrophic acetogenic bacterium Aceticella autotrophica gen. nov., sp. nov.</title>
        <authorList>
            <person name="Toshchakov S.V."/>
            <person name="Elcheninov A.G."/>
            <person name="Kublanov I.V."/>
            <person name="Frolov E.N."/>
            <person name="Lebedinsky A.V."/>
        </authorList>
    </citation>
    <scope>NUCLEOTIDE SEQUENCE</scope>
    <source>
        <strain evidence="2">3443-3Ac</strain>
    </source>
</reference>
<keyword evidence="3" id="KW-1185">Reference proteome</keyword>
<dbReference type="EMBL" id="CP060096">
    <property type="protein sequence ID" value="QSZ27586.1"/>
    <property type="molecule type" value="Genomic_DNA"/>
</dbReference>
<evidence type="ECO:0000313" key="3">
    <source>
        <dbReference type="Proteomes" id="UP000671913"/>
    </source>
</evidence>
<dbReference type="KEGG" id="aaut:ACETAC_01330"/>
<dbReference type="NCBIfam" id="TIGR02619">
    <property type="entry name" value="putative CRISPR-associated protein, APE2256 family"/>
    <property type="match status" value="1"/>
</dbReference>
<dbReference type="Proteomes" id="UP000671913">
    <property type="component" value="Chromosome"/>
</dbReference>
<protein>
    <submittedName>
        <fullName evidence="2">CRISPR-associated protein</fullName>
    </submittedName>
</protein>
<dbReference type="Pfam" id="PF09651">
    <property type="entry name" value="Cas_APE2256"/>
    <property type="match status" value="1"/>
</dbReference>
<gene>
    <name evidence="2" type="ORF">ACETAC_01330</name>
</gene>
<dbReference type="RefSeq" id="WP_284680288.1">
    <property type="nucleotide sequence ID" value="NZ_CP060096.1"/>
</dbReference>
<dbReference type="Gene3D" id="3.40.50.10770">
    <property type="entry name" value="Hypothetical protein VC1899 like domain (Restriction endonuclease-like)"/>
    <property type="match status" value="1"/>
</dbReference>
<dbReference type="AlphaFoldDB" id="A0A975AW58"/>
<evidence type="ECO:0000259" key="1">
    <source>
        <dbReference type="Pfam" id="PF09651"/>
    </source>
</evidence>
<dbReference type="InterPro" id="IPR013442">
    <property type="entry name" value="SSO1393-like"/>
</dbReference>
<evidence type="ECO:0000313" key="2">
    <source>
        <dbReference type="EMBL" id="QSZ27586.1"/>
    </source>
</evidence>
<organism evidence="2 3">
    <name type="scientific">Aceticella autotrophica</name>
    <dbReference type="NCBI Taxonomy" id="2755338"/>
    <lineage>
        <taxon>Bacteria</taxon>
        <taxon>Bacillati</taxon>
        <taxon>Bacillota</taxon>
        <taxon>Clostridia</taxon>
        <taxon>Thermoanaerobacterales</taxon>
        <taxon>Thermoanaerobacteraceae</taxon>
        <taxon>Aceticella</taxon>
    </lineage>
</organism>
<sequence>MKKIITMVGTSIFDNYKEKNNDNKNFSNNVEYLKDKGASEYDKNKEMIEAIIKDLKDWIKKEKDKENISAEIKSLVKLKKELNDDNDDLDIYLLYSDTILGKIAGEVVKEFIIADKEMFGNIQSNGIKCYMIKNLQVKDRKKFEEGMNNLIYKVYDLTQEDWNNVAINITGGFKATIPYLTVLGQVNKCPIYYIFEKTDVLIKIPYIPLDIKWNVFEENEEFFVDLERKDISELPNNLTFRNDIESLIEKADNLLCINSLGITLWEKYKERFELFYISIKVKDYIDGTKDKKQIIDSSFLELKRRLKENPQDPDLDHKLEEVNLQGFKCFKHKEKKLQVRILYKTEERKTRYGSKELDIFIEDIEIGSGVHNANNEYVKQFKKILSEISDLDKYKCYRIEKAQLNKNL</sequence>
<accession>A0A975AW58</accession>
<proteinExistence type="predicted"/>
<name>A0A975AW58_9THEO</name>
<feature type="domain" description="CRISPR system ring nuclease SSO1393-like" evidence="1">
    <location>
        <begin position="67"/>
        <end position="206"/>
    </location>
</feature>